<gene>
    <name evidence="4" type="ORF">SE37_15855</name>
</gene>
<dbReference type="Gene3D" id="3.40.1090.10">
    <property type="entry name" value="Cytosolic phospholipase A2 catalytic domain"/>
    <property type="match status" value="2"/>
</dbReference>
<dbReference type="AlphaFoldDB" id="A0A0C1R1A9"/>
<dbReference type="GO" id="GO:0016042">
    <property type="term" value="P:lipid catabolic process"/>
    <property type="evidence" value="ECO:0007669"/>
    <property type="project" value="UniProtKB-UniRule"/>
</dbReference>
<dbReference type="RefSeq" id="WP_039648495.1">
    <property type="nucleotide sequence ID" value="NZ_JXBL01000001.1"/>
</dbReference>
<feature type="active site" description="Proton acceptor" evidence="2">
    <location>
        <position position="176"/>
    </location>
</feature>
<keyword evidence="1 2" id="KW-0443">Lipid metabolism</keyword>
<evidence type="ECO:0000313" key="5">
    <source>
        <dbReference type="Proteomes" id="UP000031433"/>
    </source>
</evidence>
<organism evidence="4 5">
    <name type="scientific">Geobacter soli</name>
    <dbReference type="NCBI Taxonomy" id="1510391"/>
    <lineage>
        <taxon>Bacteria</taxon>
        <taxon>Pseudomonadati</taxon>
        <taxon>Thermodesulfobacteriota</taxon>
        <taxon>Desulfuromonadia</taxon>
        <taxon>Geobacterales</taxon>
        <taxon>Geobacteraceae</taxon>
        <taxon>Geobacter</taxon>
    </lineage>
</organism>
<name>A0A0C1R1A9_9BACT</name>
<evidence type="ECO:0000259" key="3">
    <source>
        <dbReference type="PROSITE" id="PS51635"/>
    </source>
</evidence>
<feature type="short sequence motif" description="GXSXG" evidence="2">
    <location>
        <begin position="48"/>
        <end position="52"/>
    </location>
</feature>
<dbReference type="PROSITE" id="PS51635">
    <property type="entry name" value="PNPLA"/>
    <property type="match status" value="1"/>
</dbReference>
<proteinExistence type="predicted"/>
<reference evidence="4 5" key="1">
    <citation type="submission" date="2015-01" db="EMBL/GenBank/DDBJ databases">
        <title>Genome sequence of the anaerobic bacterium Geobacter soli GSS01, a dissimilatory Fe(III) reducer from soil.</title>
        <authorList>
            <person name="Yang G."/>
            <person name="Zhou S."/>
        </authorList>
    </citation>
    <scope>NUCLEOTIDE SEQUENCE [LARGE SCALE GENOMIC DNA]</scope>
    <source>
        <strain evidence="4 5">GSS01</strain>
    </source>
</reference>
<comment type="caution">
    <text evidence="2">Lacks conserved residue(s) required for the propagation of feature annotation.</text>
</comment>
<comment type="caution">
    <text evidence="4">The sequence shown here is derived from an EMBL/GenBank/DDBJ whole genome shotgun (WGS) entry which is preliminary data.</text>
</comment>
<dbReference type="PANTHER" id="PTHR46394">
    <property type="entry name" value="ANNEXIN"/>
    <property type="match status" value="1"/>
</dbReference>
<dbReference type="InterPro" id="IPR052580">
    <property type="entry name" value="Lipid_Hydrolase"/>
</dbReference>
<dbReference type="InterPro" id="IPR002641">
    <property type="entry name" value="PNPLA_dom"/>
</dbReference>
<keyword evidence="2" id="KW-0442">Lipid degradation</keyword>
<evidence type="ECO:0000313" key="4">
    <source>
        <dbReference type="EMBL" id="KIE44266.1"/>
    </source>
</evidence>
<sequence length="284" mass="31423">MDNRQPRQAGADEPVTLMLVGGGIRCYAFIGALRALEEIGVPIGKIIGASTGSIIAALYAAGMPTAELKRLALETDTELFRDFSPRGVFSGMGICRGDALERWLDERLGGVCLADLRRSPLAVITTDILNHVPFVLSADNAPRLKVSAAVRFSAAIPFVFAWKKFVVRGKEHVLIDGTLMASVIESQCAEAGKTLVLRTFSKRSMNHHSSSVMTLRRYAGDLLNIFFHSMDREFLKGARWKDTITIHCGMVPSLSFSVTTDEREFLMEQGYQQTAKYLRYKWGL</sequence>
<evidence type="ECO:0000256" key="1">
    <source>
        <dbReference type="ARBA" id="ARBA00023098"/>
    </source>
</evidence>
<dbReference type="Pfam" id="PF01734">
    <property type="entry name" value="Patatin"/>
    <property type="match status" value="1"/>
</dbReference>
<dbReference type="GO" id="GO:0016787">
    <property type="term" value="F:hydrolase activity"/>
    <property type="evidence" value="ECO:0007669"/>
    <property type="project" value="UniProtKB-UniRule"/>
</dbReference>
<accession>A0A0C1R1A9</accession>
<evidence type="ECO:0000256" key="2">
    <source>
        <dbReference type="PROSITE-ProRule" id="PRU01161"/>
    </source>
</evidence>
<dbReference type="EMBL" id="JXBL01000001">
    <property type="protein sequence ID" value="KIE44266.1"/>
    <property type="molecule type" value="Genomic_DNA"/>
</dbReference>
<dbReference type="PANTHER" id="PTHR46394:SF1">
    <property type="entry name" value="PNPLA DOMAIN-CONTAINING PROTEIN"/>
    <property type="match status" value="1"/>
</dbReference>
<keyword evidence="2" id="KW-0378">Hydrolase</keyword>
<dbReference type="SUPFAM" id="SSF52151">
    <property type="entry name" value="FabD/lysophospholipase-like"/>
    <property type="match status" value="1"/>
</dbReference>
<dbReference type="Proteomes" id="UP000031433">
    <property type="component" value="Unassembled WGS sequence"/>
</dbReference>
<protein>
    <submittedName>
        <fullName evidence="4">Phospholipase</fullName>
    </submittedName>
</protein>
<feature type="domain" description="PNPLA" evidence="3">
    <location>
        <begin position="17"/>
        <end position="190"/>
    </location>
</feature>
<feature type="active site" description="Nucleophile" evidence="2">
    <location>
        <position position="50"/>
    </location>
</feature>
<keyword evidence="5" id="KW-1185">Reference proteome</keyword>
<dbReference type="InterPro" id="IPR016035">
    <property type="entry name" value="Acyl_Trfase/lysoPLipase"/>
</dbReference>
<dbReference type="CDD" id="cd07207">
    <property type="entry name" value="Pat_ExoU_VipD_like"/>
    <property type="match status" value="1"/>
</dbReference>